<dbReference type="InterPro" id="IPR041489">
    <property type="entry name" value="PDZ_6"/>
</dbReference>
<dbReference type="Proteomes" id="UP000813876">
    <property type="component" value="Unassembled WGS sequence"/>
</dbReference>
<feature type="domain" description="PDZ" evidence="2">
    <location>
        <begin position="8"/>
        <end position="48"/>
    </location>
</feature>
<keyword evidence="1" id="KW-0472">Membrane</keyword>
<dbReference type="Gene3D" id="2.30.42.10">
    <property type="match status" value="1"/>
</dbReference>
<evidence type="ECO:0000313" key="4">
    <source>
        <dbReference type="Proteomes" id="UP000813876"/>
    </source>
</evidence>
<feature type="transmembrane region" description="Helical" evidence="1">
    <location>
        <begin position="105"/>
        <end position="122"/>
    </location>
</feature>
<comment type="caution">
    <text evidence="3">The sequence shown here is derived from an EMBL/GenBank/DDBJ whole genome shotgun (WGS) entry which is preliminary data.</text>
</comment>
<reference evidence="3" key="1">
    <citation type="submission" date="2019-11" db="EMBL/GenBank/DDBJ databases">
        <title>Comparative genomics of photobacteria reveal adaptation to distinct habitats.</title>
        <authorList>
            <person name="Fuertes-Perez S."/>
            <person name="Hilgarth M."/>
            <person name="Vogel R.F."/>
        </authorList>
    </citation>
    <scope>NUCLEOTIDE SEQUENCE</scope>
    <source>
        <strain evidence="3">TMW2.2145</strain>
    </source>
</reference>
<dbReference type="RefSeq" id="WP_232581237.1">
    <property type="nucleotide sequence ID" value="NZ_WMCP01000011.1"/>
</dbReference>
<organism evidence="3 4">
    <name type="scientific">Photobacterium phosphoreum</name>
    <dbReference type="NCBI Taxonomy" id="659"/>
    <lineage>
        <taxon>Bacteria</taxon>
        <taxon>Pseudomonadati</taxon>
        <taxon>Pseudomonadota</taxon>
        <taxon>Gammaproteobacteria</taxon>
        <taxon>Vibrionales</taxon>
        <taxon>Vibrionaceae</taxon>
        <taxon>Photobacterium</taxon>
    </lineage>
</organism>
<evidence type="ECO:0000259" key="2">
    <source>
        <dbReference type="Pfam" id="PF17820"/>
    </source>
</evidence>
<dbReference type="SUPFAM" id="SSF50156">
    <property type="entry name" value="PDZ domain-like"/>
    <property type="match status" value="1"/>
</dbReference>
<dbReference type="AlphaFoldDB" id="A0AAW4ZM92"/>
<accession>A0AAW4ZM92</accession>
<name>A0AAW4ZM92_PHOPO</name>
<evidence type="ECO:0000313" key="3">
    <source>
        <dbReference type="EMBL" id="MCF2302222.1"/>
    </source>
</evidence>
<dbReference type="Pfam" id="PF17820">
    <property type="entry name" value="PDZ_6"/>
    <property type="match status" value="1"/>
</dbReference>
<gene>
    <name evidence="3" type="ORF">GLP33_10815</name>
</gene>
<sequence>MKDIYKITVMPNSRAENAGLRSGDILCSLNGMVFYNIEHCQDYFAKNNQIRIMVKRGNKALTYQISREHQKDPFGVTITRSSEPNSIPPLMTILSNLFLLKQGRYILVGVVAFISFLFLLNTSSNNPTPKTTVNSNIKNTDPYIPEGSLFCLSKSAFDQQISMLSSGTTQYADKCFSSGANIPITIDDRSFTGANKVTLLTNGKTWFVPYEAIHYGYKDTAKFKKDASLLAKVGLDNNQKAEICKSYIGSIFGRSPKIIEHYDTDDQGFVYVKYARKSDNSLWRYRCNFSPDNRQIIWSGFILPDQVWGRWRDEDTVTITYDDSKKLATLGIPLSTDKLTLKI</sequence>
<keyword evidence="1" id="KW-1133">Transmembrane helix</keyword>
<keyword evidence="1" id="KW-0812">Transmembrane</keyword>
<evidence type="ECO:0000256" key="1">
    <source>
        <dbReference type="SAM" id="Phobius"/>
    </source>
</evidence>
<dbReference type="InterPro" id="IPR036034">
    <property type="entry name" value="PDZ_sf"/>
</dbReference>
<protein>
    <recommendedName>
        <fullName evidence="2">PDZ domain-containing protein</fullName>
    </recommendedName>
</protein>
<dbReference type="EMBL" id="WMCP01000011">
    <property type="protein sequence ID" value="MCF2302222.1"/>
    <property type="molecule type" value="Genomic_DNA"/>
</dbReference>
<proteinExistence type="predicted"/>